<feature type="region of interest" description="Disordered" evidence="1">
    <location>
        <begin position="195"/>
        <end position="225"/>
    </location>
</feature>
<comment type="caution">
    <text evidence="2">The sequence shown here is derived from an EMBL/GenBank/DDBJ whole genome shotgun (WGS) entry which is preliminary data.</text>
</comment>
<protein>
    <submittedName>
        <fullName evidence="2">Uncharacterized protein</fullName>
    </submittedName>
</protein>
<gene>
    <name evidence="2" type="ORF">GALL_419010</name>
</gene>
<sequence length="240" mass="26560">MQQVDLAWRIVDMVVATDDMGDAHIPVVHHHTEIVGRRAVGTGDDEVIQLLVGNGNAPFHLVNPGHDAGGRVAESHHRRHTRRRRRQYFAFFRPPSAVVARLEPCRHLRLAHCSQLLGRCIAMVGRSGRQHPLNHRLVAVHALHLVKRAFVVIQTQPAHAIQNRLHGLWCGTCHIGILDAQNEFSAMLAGVSPGEQRGTSAADMQKTSRAGSETGTDGHGGSVFNERRGFYHARPFRSLI</sequence>
<evidence type="ECO:0000256" key="1">
    <source>
        <dbReference type="SAM" id="MobiDB-lite"/>
    </source>
</evidence>
<feature type="compositionally biased region" description="Polar residues" evidence="1">
    <location>
        <begin position="205"/>
        <end position="215"/>
    </location>
</feature>
<evidence type="ECO:0000313" key="2">
    <source>
        <dbReference type="EMBL" id="OIQ76416.1"/>
    </source>
</evidence>
<dbReference type="EMBL" id="MLJW01001875">
    <property type="protein sequence ID" value="OIQ76416.1"/>
    <property type="molecule type" value="Genomic_DNA"/>
</dbReference>
<organism evidence="2">
    <name type="scientific">mine drainage metagenome</name>
    <dbReference type="NCBI Taxonomy" id="410659"/>
    <lineage>
        <taxon>unclassified sequences</taxon>
        <taxon>metagenomes</taxon>
        <taxon>ecological metagenomes</taxon>
    </lineage>
</organism>
<proteinExistence type="predicted"/>
<reference evidence="2" key="1">
    <citation type="submission" date="2016-10" db="EMBL/GenBank/DDBJ databases">
        <title>Sequence of Gallionella enrichment culture.</title>
        <authorList>
            <person name="Poehlein A."/>
            <person name="Muehling M."/>
            <person name="Daniel R."/>
        </authorList>
    </citation>
    <scope>NUCLEOTIDE SEQUENCE</scope>
</reference>
<dbReference type="AlphaFoldDB" id="A0A1J5PZK8"/>
<accession>A0A1J5PZK8</accession>
<name>A0A1J5PZK8_9ZZZZ</name>